<dbReference type="RefSeq" id="XP_027367738.1">
    <property type="nucleotide sequence ID" value="XM_027511937.1"/>
</dbReference>
<keyword evidence="11 16" id="KW-0560">Oxidoreductase</keyword>
<evidence type="ECO:0000256" key="1">
    <source>
        <dbReference type="ARBA" id="ARBA00001962"/>
    </source>
</evidence>
<dbReference type="InterPro" id="IPR020834">
    <property type="entry name" value="LipOase_CS"/>
</dbReference>
<dbReference type="InterPro" id="IPR013819">
    <property type="entry name" value="LipOase_C"/>
</dbReference>
<dbReference type="Pfam" id="PF00305">
    <property type="entry name" value="Lipoxygenase"/>
    <property type="match status" value="1"/>
</dbReference>
<evidence type="ECO:0000256" key="8">
    <source>
        <dbReference type="ARBA" id="ARBA00022767"/>
    </source>
</evidence>
<dbReference type="PANTHER" id="PTHR11771">
    <property type="entry name" value="LIPOXYGENASE"/>
    <property type="match status" value="1"/>
</dbReference>
<dbReference type="InterPro" id="IPR036226">
    <property type="entry name" value="LipOase_C_sf"/>
</dbReference>
<evidence type="ECO:0000256" key="6">
    <source>
        <dbReference type="ARBA" id="ARBA00022516"/>
    </source>
</evidence>
<comment type="cofactor">
    <cofactor evidence="1 16">
        <name>Fe cation</name>
        <dbReference type="ChEBI" id="CHEBI:24875"/>
    </cofactor>
</comment>
<dbReference type="CDD" id="cd01751">
    <property type="entry name" value="PLAT_LH2"/>
    <property type="match status" value="1"/>
</dbReference>
<dbReference type="Proteomes" id="UP000694853">
    <property type="component" value="Unplaced"/>
</dbReference>
<dbReference type="SMART" id="SM00308">
    <property type="entry name" value="LH2"/>
    <property type="match status" value="1"/>
</dbReference>
<dbReference type="Gene3D" id="4.10.375.10">
    <property type="entry name" value="Lipoxygenase-1, Domain 2"/>
    <property type="match status" value="1"/>
</dbReference>
<keyword evidence="14 17" id="KW-0275">Fatty acid biosynthesis</keyword>
<keyword evidence="6 17" id="KW-0444">Lipid biosynthesis</keyword>
<dbReference type="PROSITE" id="PS51393">
    <property type="entry name" value="LIPOXYGENASE_3"/>
    <property type="match status" value="1"/>
</dbReference>
<dbReference type="SUPFAM" id="SSF48484">
    <property type="entry name" value="Lipoxigenase"/>
    <property type="match status" value="1"/>
</dbReference>
<keyword evidence="5" id="KW-0963">Cytoplasm</keyword>
<evidence type="ECO:0000256" key="3">
    <source>
        <dbReference type="ARBA" id="ARBA00009419"/>
    </source>
</evidence>
<gene>
    <name evidence="22" type="primary">LOC113873685</name>
</gene>
<comment type="similarity">
    <text evidence="3 16">Belongs to the lipoxygenase family.</text>
</comment>
<dbReference type="PRINTS" id="PR00087">
    <property type="entry name" value="LIPOXYGENASE"/>
</dbReference>
<evidence type="ECO:0000256" key="12">
    <source>
        <dbReference type="ARBA" id="ARBA00023004"/>
    </source>
</evidence>
<dbReference type="GO" id="GO:0006633">
    <property type="term" value="P:fatty acid biosynthetic process"/>
    <property type="evidence" value="ECO:0007669"/>
    <property type="project" value="UniProtKB-KW"/>
</dbReference>
<evidence type="ECO:0000256" key="14">
    <source>
        <dbReference type="ARBA" id="ARBA00023160"/>
    </source>
</evidence>
<evidence type="ECO:0000256" key="17">
    <source>
        <dbReference type="RuleBase" id="RU003975"/>
    </source>
</evidence>
<dbReference type="Gene3D" id="2.60.60.20">
    <property type="entry name" value="PLAT/LH2 domain"/>
    <property type="match status" value="1"/>
</dbReference>
<reference evidence="22" key="2">
    <citation type="submission" date="2025-08" db="UniProtKB">
        <authorList>
            <consortium name="RefSeq"/>
        </authorList>
    </citation>
    <scope>IDENTIFICATION</scope>
    <source>
        <tissue evidence="22">Young leaves</tissue>
    </source>
</reference>
<keyword evidence="7 16" id="KW-0479">Metal-binding</keyword>
<evidence type="ECO:0000256" key="5">
    <source>
        <dbReference type="ARBA" id="ARBA00022490"/>
    </source>
</evidence>
<dbReference type="FunFam" id="2.60.60.20:FF:000015">
    <property type="entry name" value="Lipoxygenase"/>
    <property type="match status" value="1"/>
</dbReference>
<feature type="domain" description="Lipoxygenase" evidence="20">
    <location>
        <begin position="162"/>
        <end position="843"/>
    </location>
</feature>
<dbReference type="GO" id="GO:0046872">
    <property type="term" value="F:metal ion binding"/>
    <property type="evidence" value="ECO:0007669"/>
    <property type="project" value="UniProtKB-UniRule"/>
</dbReference>
<keyword evidence="12 16" id="KW-0408">Iron</keyword>
<evidence type="ECO:0000256" key="10">
    <source>
        <dbReference type="ARBA" id="ARBA00022964"/>
    </source>
</evidence>
<dbReference type="EC" id="1.13.11.-" evidence="17"/>
<keyword evidence="13" id="KW-0443">Lipid metabolism</keyword>
<dbReference type="InterPro" id="IPR001246">
    <property type="entry name" value="LipOase_plant"/>
</dbReference>
<reference evidence="21" key="1">
    <citation type="journal article" date="2019" name="Toxins">
        <title>Detection of Abrin-Like and Prepropulchellin-Like Toxin Genes and Transcripts Using Whole Genome Sequencing and Full-Length Transcript Sequencing of Abrus precatorius.</title>
        <authorList>
            <person name="Hovde B.T."/>
            <person name="Daligault H.E."/>
            <person name="Hanschen E.R."/>
            <person name="Kunde Y.A."/>
            <person name="Johnson M.B."/>
            <person name="Starkenburg S.R."/>
            <person name="Johnson S.L."/>
        </authorList>
    </citation>
    <scope>NUCLEOTIDE SEQUENCE [LARGE SCALE GENOMIC DNA]</scope>
</reference>
<dbReference type="FunFam" id="4.10.375.10:FF:000001">
    <property type="entry name" value="Lipoxygenase"/>
    <property type="match status" value="1"/>
</dbReference>
<comment type="subunit">
    <text evidence="4">Monomer.</text>
</comment>
<sequence>MFKNIVNALTGENKNSQRVNGTVVLMKKNVLDFNDFSASFLDRLHEFLGKRVSLQLVSAVNVDSGNRLKGKLGKPAYLEDWITTITPLTAGESAFRVTFDWDEEIGTPGAFLIRNNHHSEFYLRSLTLEDVPGQGVIRFVCNSWVYPADKYEKDRIFFSNKTYLPSETPVPLLKYREEELENLRGDGSGQLQEWDRVYDYAYYNDLGNPDKGPRHARPVLGGSKEYPYPRRGRTGRPPAKSDPNYESRLNLVMSLDIYVPRDERFGHLKLADFLAYALKSIVQVLKPELESLFDSTPNEFDSFEDVLKLYEDGFEVPEGILKDVRDHIPAEMLKEIFRTDGERFLKFPLPQVIAEDKSAWRTDEEFAREMLAGINPVIIRSLQEFPPVSKLDPKVYGDQTSKIAKEHIEINLDGLTVDEMPYLRRINSTSTKTYATRTVLFLQNNGTLKPLAIELSLPHPEGDQHGAISKVYIPVEQGVENSIWQLAKAYVGVVDSGYHQLISHWLHTHAVMEPFIIATNRQLSVLHPIHKLLHPHFRDTMNINALARQILINAGGALESTVSPSKYSMEFSSMLYKDWVFPEQALPEDLVKRGMAVRDSSSPYGLRLLIEDYPFAVDGLEIWFAIKTWVQDYCSFYYKEDDSVKKDAELQSWWKEVREVGHGDKKDEPWWPRMQTREELIEACTIIIWIASALHAAINFGQYAYGGYPPSRPSISRRFMPEVGTPEYNELVANPEKAFLKTITAQFQAVLGISLVEILSRHSTDEVYLGQRDTSDWTSDVEPLQAFDKFGNKLADIEERILRMNSDERLRNRFGPVKMPYTLLYRTSDGGLTGMGIPNSVSI</sequence>
<keyword evidence="9" id="KW-0276">Fatty acid metabolism</keyword>
<keyword evidence="8 17" id="KW-0925">Oxylipin biosynthesis</keyword>
<dbReference type="PRINTS" id="PR00468">
    <property type="entry name" value="PLTLPOXGNASE"/>
</dbReference>
<dbReference type="InterPro" id="IPR042057">
    <property type="entry name" value="Lipoxy_PLAT/LH2"/>
</dbReference>
<evidence type="ECO:0000259" key="19">
    <source>
        <dbReference type="PROSITE" id="PS50095"/>
    </source>
</evidence>
<comment type="pathway">
    <text evidence="17">Lipid metabolism; oxylipin biosynthesis.</text>
</comment>
<dbReference type="FunFam" id="4.10.372.10:FF:000001">
    <property type="entry name" value="Lipoxygenase"/>
    <property type="match status" value="1"/>
</dbReference>
<dbReference type="GeneID" id="113873685"/>
<dbReference type="GO" id="GO:0016702">
    <property type="term" value="F:oxidoreductase activity, acting on single donors with incorporation of molecular oxygen, incorporation of two atoms of oxygen"/>
    <property type="evidence" value="ECO:0007669"/>
    <property type="project" value="InterPro"/>
</dbReference>
<dbReference type="AlphaFoldDB" id="A0A8B8MIL0"/>
<protein>
    <recommendedName>
        <fullName evidence="17">Lipoxygenase</fullName>
        <ecNumber evidence="17">1.13.11.-</ecNumber>
    </recommendedName>
</protein>
<evidence type="ECO:0000313" key="22">
    <source>
        <dbReference type="RefSeq" id="XP_027367738.1"/>
    </source>
</evidence>
<dbReference type="PROSITE" id="PS00711">
    <property type="entry name" value="LIPOXYGENASE_1"/>
    <property type="match status" value="1"/>
</dbReference>
<keyword evidence="21" id="KW-1185">Reference proteome</keyword>
<organism evidence="21 22">
    <name type="scientific">Abrus precatorius</name>
    <name type="common">Indian licorice</name>
    <name type="synonym">Glycine abrus</name>
    <dbReference type="NCBI Taxonomy" id="3816"/>
    <lineage>
        <taxon>Eukaryota</taxon>
        <taxon>Viridiplantae</taxon>
        <taxon>Streptophyta</taxon>
        <taxon>Embryophyta</taxon>
        <taxon>Tracheophyta</taxon>
        <taxon>Spermatophyta</taxon>
        <taxon>Magnoliopsida</taxon>
        <taxon>eudicotyledons</taxon>
        <taxon>Gunneridae</taxon>
        <taxon>Pentapetalae</taxon>
        <taxon>rosids</taxon>
        <taxon>fabids</taxon>
        <taxon>Fabales</taxon>
        <taxon>Fabaceae</taxon>
        <taxon>Papilionoideae</taxon>
        <taxon>50 kb inversion clade</taxon>
        <taxon>NPAAA clade</taxon>
        <taxon>indigoferoid/millettioid clade</taxon>
        <taxon>Abreae</taxon>
        <taxon>Abrus</taxon>
    </lineage>
</organism>
<dbReference type="Gene3D" id="3.10.450.60">
    <property type="match status" value="1"/>
</dbReference>
<dbReference type="GO" id="GO:0005737">
    <property type="term" value="C:cytoplasm"/>
    <property type="evidence" value="ECO:0007669"/>
    <property type="project" value="UniProtKB-SubCell"/>
</dbReference>
<dbReference type="SUPFAM" id="SSF49723">
    <property type="entry name" value="Lipase/lipooxygenase domain (PLAT/LH2 domain)"/>
    <property type="match status" value="1"/>
</dbReference>
<name>A0A8B8MIL0_ABRPR</name>
<dbReference type="UniPathway" id="UPA00382"/>
<dbReference type="InterPro" id="IPR000907">
    <property type="entry name" value="LipOase"/>
</dbReference>
<dbReference type="Pfam" id="PF01477">
    <property type="entry name" value="PLAT"/>
    <property type="match status" value="1"/>
</dbReference>
<dbReference type="PROSITE" id="PS00081">
    <property type="entry name" value="LIPOXYGENASE_2"/>
    <property type="match status" value="1"/>
</dbReference>
<evidence type="ECO:0000256" key="18">
    <source>
        <dbReference type="SAM" id="MobiDB-lite"/>
    </source>
</evidence>
<dbReference type="Gene3D" id="4.10.372.10">
    <property type="entry name" value="Lipoxygenase-1, Domain 3"/>
    <property type="match status" value="1"/>
</dbReference>
<dbReference type="InterPro" id="IPR036392">
    <property type="entry name" value="PLAT/LH2_dom_sf"/>
</dbReference>
<dbReference type="PROSITE" id="PS50095">
    <property type="entry name" value="PLAT"/>
    <property type="match status" value="1"/>
</dbReference>
<evidence type="ECO:0000256" key="13">
    <source>
        <dbReference type="ARBA" id="ARBA00023098"/>
    </source>
</evidence>
<evidence type="ECO:0000256" key="11">
    <source>
        <dbReference type="ARBA" id="ARBA00023002"/>
    </source>
</evidence>
<proteinExistence type="inferred from homology"/>
<dbReference type="Gene3D" id="1.20.245.10">
    <property type="entry name" value="Lipoxygenase-1, Domain 5"/>
    <property type="match status" value="1"/>
</dbReference>
<evidence type="ECO:0000256" key="15">
    <source>
        <dbReference type="PROSITE-ProRule" id="PRU00152"/>
    </source>
</evidence>
<comment type="function">
    <text evidence="17">Plant lipoxygenase may be involved in a number of diverse aspects of plant physiology including growth and development, pest resistance, and senescence or responses to wounding.</text>
</comment>
<dbReference type="InterPro" id="IPR020833">
    <property type="entry name" value="LipOase_Fe_BS"/>
</dbReference>
<evidence type="ECO:0000256" key="4">
    <source>
        <dbReference type="ARBA" id="ARBA00011245"/>
    </source>
</evidence>
<dbReference type="GO" id="GO:0031408">
    <property type="term" value="P:oxylipin biosynthetic process"/>
    <property type="evidence" value="ECO:0007669"/>
    <property type="project" value="UniProtKB-UniRule"/>
</dbReference>
<dbReference type="InterPro" id="IPR001024">
    <property type="entry name" value="PLAT/LH2_dom"/>
</dbReference>
<dbReference type="InterPro" id="IPR027433">
    <property type="entry name" value="Lipoxygenase_dom_3"/>
</dbReference>
<feature type="region of interest" description="Disordered" evidence="18">
    <location>
        <begin position="210"/>
        <end position="244"/>
    </location>
</feature>
<evidence type="ECO:0000256" key="9">
    <source>
        <dbReference type="ARBA" id="ARBA00022832"/>
    </source>
</evidence>
<comment type="subcellular location">
    <subcellularLocation>
        <location evidence="2">Cytoplasm</location>
    </subcellularLocation>
</comment>
<keyword evidence="10 16" id="KW-0223">Dioxygenase</keyword>
<comment type="caution">
    <text evidence="15">Lacks conserved residue(s) required for the propagation of feature annotation.</text>
</comment>
<evidence type="ECO:0000256" key="2">
    <source>
        <dbReference type="ARBA" id="ARBA00004496"/>
    </source>
</evidence>
<feature type="domain" description="PLAT" evidence="19">
    <location>
        <begin position="19"/>
        <end position="159"/>
    </location>
</feature>
<evidence type="ECO:0000259" key="20">
    <source>
        <dbReference type="PROSITE" id="PS51393"/>
    </source>
</evidence>
<accession>A0A8B8MIL0</accession>
<dbReference type="FunFam" id="1.20.245.10:FF:000002">
    <property type="entry name" value="Lipoxygenase"/>
    <property type="match status" value="1"/>
</dbReference>
<dbReference type="GO" id="GO:0034440">
    <property type="term" value="P:lipid oxidation"/>
    <property type="evidence" value="ECO:0007669"/>
    <property type="project" value="InterPro"/>
</dbReference>
<evidence type="ECO:0000313" key="21">
    <source>
        <dbReference type="Proteomes" id="UP000694853"/>
    </source>
</evidence>
<evidence type="ECO:0000256" key="16">
    <source>
        <dbReference type="RuleBase" id="RU003974"/>
    </source>
</evidence>
<evidence type="ECO:0000256" key="7">
    <source>
        <dbReference type="ARBA" id="ARBA00022723"/>
    </source>
</evidence>